<reference evidence="5" key="1">
    <citation type="journal article" date="2021" name="bioRxiv">
        <title>Whole Genome Assembly and Annotation of Northern Wild Rice, Zizania palustris L., Supports a Whole Genome Duplication in the Zizania Genus.</title>
        <authorList>
            <person name="Haas M."/>
            <person name="Kono T."/>
            <person name="Macchietto M."/>
            <person name="Millas R."/>
            <person name="McGilp L."/>
            <person name="Shao M."/>
            <person name="Duquette J."/>
            <person name="Hirsch C.N."/>
            <person name="Kimball J."/>
        </authorList>
    </citation>
    <scope>NUCLEOTIDE SEQUENCE</scope>
    <source>
        <tissue evidence="5">Fresh leaf tissue</tissue>
    </source>
</reference>
<dbReference type="Proteomes" id="UP000729402">
    <property type="component" value="Unassembled WGS sequence"/>
</dbReference>
<dbReference type="GO" id="GO:0046983">
    <property type="term" value="F:protein dimerization activity"/>
    <property type="evidence" value="ECO:0007669"/>
    <property type="project" value="InterPro"/>
</dbReference>
<evidence type="ECO:0000313" key="6">
    <source>
        <dbReference type="Proteomes" id="UP000729402"/>
    </source>
</evidence>
<evidence type="ECO:0000259" key="3">
    <source>
        <dbReference type="PROSITE" id="PS50888"/>
    </source>
</evidence>
<proteinExistence type="predicted"/>
<comment type="caution">
    <text evidence="5">The sequence shown here is derived from an EMBL/GenBank/DDBJ whole genome shotgun (WGS) entry which is preliminary data.</text>
</comment>
<dbReference type="GO" id="GO:0003700">
    <property type="term" value="F:DNA-binding transcription factor activity"/>
    <property type="evidence" value="ECO:0007669"/>
    <property type="project" value="InterPro"/>
</dbReference>
<dbReference type="EMBL" id="JAAALK010000289">
    <property type="protein sequence ID" value="KAG8048866.1"/>
    <property type="molecule type" value="Genomic_DNA"/>
</dbReference>
<gene>
    <name evidence="5" type="ORF">GUJ93_ZPchr0009g109</name>
</gene>
<evidence type="ECO:0000313" key="5">
    <source>
        <dbReference type="EMBL" id="KAG8048866.1"/>
    </source>
</evidence>
<dbReference type="PANTHER" id="PTHR46772:SF6">
    <property type="entry name" value="BHLH DOMAIN-CONTAINING PROTEIN"/>
    <property type="match status" value="1"/>
</dbReference>
<dbReference type="InterPro" id="IPR011598">
    <property type="entry name" value="bHLH_dom"/>
</dbReference>
<evidence type="ECO:0000256" key="2">
    <source>
        <dbReference type="ARBA" id="ARBA00023163"/>
    </source>
</evidence>
<evidence type="ECO:0000259" key="4">
    <source>
        <dbReference type="PROSITE" id="PS51671"/>
    </source>
</evidence>
<feature type="domain" description="ACT" evidence="4">
    <location>
        <begin position="107"/>
        <end position="170"/>
    </location>
</feature>
<dbReference type="OrthoDB" id="693640at2759"/>
<dbReference type="PANTHER" id="PTHR46772">
    <property type="entry name" value="BHLH DOMAIN-CONTAINING PROTEIN"/>
    <property type="match status" value="1"/>
</dbReference>
<keyword evidence="1" id="KW-0805">Transcription regulation</keyword>
<name>A0A8J5R8N1_ZIZPA</name>
<dbReference type="GO" id="GO:0009960">
    <property type="term" value="P:endosperm development"/>
    <property type="evidence" value="ECO:0007669"/>
    <property type="project" value="InterPro"/>
</dbReference>
<dbReference type="PROSITE" id="PS51671">
    <property type="entry name" value="ACT"/>
    <property type="match status" value="1"/>
</dbReference>
<dbReference type="PROSITE" id="PS50888">
    <property type="entry name" value="BHLH"/>
    <property type="match status" value="1"/>
</dbReference>
<feature type="domain" description="BHLH" evidence="3">
    <location>
        <begin position="16"/>
        <end position="66"/>
    </location>
</feature>
<accession>A0A8J5R8N1</accession>
<dbReference type="InterPro" id="IPR002912">
    <property type="entry name" value="ACT_dom"/>
</dbReference>
<evidence type="ECO:0008006" key="7">
    <source>
        <dbReference type="Google" id="ProtNLM"/>
    </source>
</evidence>
<dbReference type="InterPro" id="IPR044278">
    <property type="entry name" value="BHLH95-like"/>
</dbReference>
<dbReference type="AlphaFoldDB" id="A0A8J5R8N1"/>
<evidence type="ECO:0000256" key="1">
    <source>
        <dbReference type="ARBA" id="ARBA00023015"/>
    </source>
</evidence>
<keyword evidence="6" id="KW-1185">Reference proteome</keyword>
<keyword evidence="2" id="KW-0804">Transcription</keyword>
<reference evidence="5" key="2">
    <citation type="submission" date="2021-02" db="EMBL/GenBank/DDBJ databases">
        <authorList>
            <person name="Kimball J.A."/>
            <person name="Haas M.W."/>
            <person name="Macchietto M."/>
            <person name="Kono T."/>
            <person name="Duquette J."/>
            <person name="Shao M."/>
        </authorList>
    </citation>
    <scope>NUCLEOTIDE SEQUENCE</scope>
    <source>
        <tissue evidence="5">Fresh leaf tissue</tissue>
    </source>
</reference>
<sequence>MAGGGHRLELSLATMTARTEAAELRRPQRRTMAALYAELASLLPGLRYRACRADIVDAAMEHVKVLEDTAAVLEAYRAVQASGAGAGGGAARDREVSVSYREAVYFAARLPAARRPGALTRVLEVFDRRGVEVLAATLSRAGGAAVVTVTTATAAPDVVETIRADIARIE</sequence>
<protein>
    <recommendedName>
        <fullName evidence="7">BHLH domain-containing protein</fullName>
    </recommendedName>
</protein>
<organism evidence="5 6">
    <name type="scientific">Zizania palustris</name>
    <name type="common">Northern wild rice</name>
    <dbReference type="NCBI Taxonomy" id="103762"/>
    <lineage>
        <taxon>Eukaryota</taxon>
        <taxon>Viridiplantae</taxon>
        <taxon>Streptophyta</taxon>
        <taxon>Embryophyta</taxon>
        <taxon>Tracheophyta</taxon>
        <taxon>Spermatophyta</taxon>
        <taxon>Magnoliopsida</taxon>
        <taxon>Liliopsida</taxon>
        <taxon>Poales</taxon>
        <taxon>Poaceae</taxon>
        <taxon>BOP clade</taxon>
        <taxon>Oryzoideae</taxon>
        <taxon>Oryzeae</taxon>
        <taxon>Zizaniinae</taxon>
        <taxon>Zizania</taxon>
    </lineage>
</organism>